<protein>
    <submittedName>
        <fullName evidence="2">Uncharacterized protein</fullName>
    </submittedName>
</protein>
<gene>
    <name evidence="2" type="ORF">QR680_018361</name>
</gene>
<dbReference type="EMBL" id="JAUCMV010000004">
    <property type="protein sequence ID" value="KAK0406086.1"/>
    <property type="molecule type" value="Genomic_DNA"/>
</dbReference>
<accession>A0AA39HHQ3</accession>
<evidence type="ECO:0000313" key="3">
    <source>
        <dbReference type="Proteomes" id="UP001175271"/>
    </source>
</evidence>
<reference evidence="2" key="1">
    <citation type="submission" date="2023-06" db="EMBL/GenBank/DDBJ databases">
        <title>Genomic analysis of the entomopathogenic nematode Steinernema hermaphroditum.</title>
        <authorList>
            <person name="Schwarz E.M."/>
            <person name="Heppert J.K."/>
            <person name="Baniya A."/>
            <person name="Schwartz H.T."/>
            <person name="Tan C.-H."/>
            <person name="Antoshechkin I."/>
            <person name="Sternberg P.W."/>
            <person name="Goodrich-Blair H."/>
            <person name="Dillman A.R."/>
        </authorList>
    </citation>
    <scope>NUCLEOTIDE SEQUENCE</scope>
    <source>
        <strain evidence="2">PS9179</strain>
        <tissue evidence="2">Whole animal</tissue>
    </source>
</reference>
<organism evidence="2 3">
    <name type="scientific">Steinernema hermaphroditum</name>
    <dbReference type="NCBI Taxonomy" id="289476"/>
    <lineage>
        <taxon>Eukaryota</taxon>
        <taxon>Metazoa</taxon>
        <taxon>Ecdysozoa</taxon>
        <taxon>Nematoda</taxon>
        <taxon>Chromadorea</taxon>
        <taxon>Rhabditida</taxon>
        <taxon>Tylenchina</taxon>
        <taxon>Panagrolaimomorpha</taxon>
        <taxon>Strongyloidoidea</taxon>
        <taxon>Steinernematidae</taxon>
        <taxon>Steinernema</taxon>
    </lineage>
</organism>
<comment type="caution">
    <text evidence="2">The sequence shown here is derived from an EMBL/GenBank/DDBJ whole genome shotgun (WGS) entry which is preliminary data.</text>
</comment>
<keyword evidence="3" id="KW-1185">Reference proteome</keyword>
<evidence type="ECO:0000256" key="1">
    <source>
        <dbReference type="SAM" id="Coils"/>
    </source>
</evidence>
<proteinExistence type="predicted"/>
<dbReference type="Proteomes" id="UP001175271">
    <property type="component" value="Unassembled WGS sequence"/>
</dbReference>
<keyword evidence="1" id="KW-0175">Coiled coil</keyword>
<evidence type="ECO:0000313" key="2">
    <source>
        <dbReference type="EMBL" id="KAK0406086.1"/>
    </source>
</evidence>
<name>A0AA39HHQ3_9BILA</name>
<dbReference type="AlphaFoldDB" id="A0AA39HHQ3"/>
<feature type="coiled-coil region" evidence="1">
    <location>
        <begin position="9"/>
        <end position="166"/>
    </location>
</feature>
<sequence>MEVVFAQNISILSEVIAKLIEEKDALKVQLQETENERDLLLTTCEELNAEVETLLEEKRENACLVEQLEKENTELLTINASYASRCDEFEAENEELRENVEHLETSLQESEKTVQLMTPEVKSDDVALRNRVVELEEINDELLRKLRTEKKTNKALKGEKVELKQRWNKDLSTAEPRLRKRLMVRSSSEPNSKRFRIHVDEPALPTIAEVDEEGENYCSL</sequence>